<gene>
    <name evidence="1" type="ORF">OG308_20225</name>
</gene>
<dbReference type="Proteomes" id="UP001621418">
    <property type="component" value="Chromosome"/>
</dbReference>
<reference evidence="1 2" key="1">
    <citation type="submission" date="2022-10" db="EMBL/GenBank/DDBJ databases">
        <title>The complete genomes of actinobacterial strains from the NBC collection.</title>
        <authorList>
            <person name="Joergensen T.S."/>
            <person name="Alvarez Arevalo M."/>
            <person name="Sterndorff E.B."/>
            <person name="Faurdal D."/>
            <person name="Vuksanovic O."/>
            <person name="Mourched A.-S."/>
            <person name="Charusanti P."/>
            <person name="Shaw S."/>
            <person name="Blin K."/>
            <person name="Weber T."/>
        </authorList>
    </citation>
    <scope>NUCLEOTIDE SEQUENCE [LARGE SCALE GENOMIC DNA]</scope>
    <source>
        <strain evidence="1 2">NBC_01413</strain>
    </source>
</reference>
<protein>
    <recommendedName>
        <fullName evidence="3">HNH endonuclease</fullName>
    </recommendedName>
</protein>
<evidence type="ECO:0000313" key="1">
    <source>
        <dbReference type="EMBL" id="WTY33658.1"/>
    </source>
</evidence>
<dbReference type="EMBL" id="CP109527">
    <property type="protein sequence ID" value="WTY33658.1"/>
    <property type="molecule type" value="Genomic_DNA"/>
</dbReference>
<keyword evidence="2" id="KW-1185">Reference proteome</keyword>
<evidence type="ECO:0000313" key="2">
    <source>
        <dbReference type="Proteomes" id="UP001621418"/>
    </source>
</evidence>
<accession>A0ABZ1N192</accession>
<name>A0ABZ1N192_9NOCA</name>
<dbReference type="RefSeq" id="WP_405145886.1">
    <property type="nucleotide sequence ID" value="NZ_CP109527.1"/>
</dbReference>
<organism evidence="1 2">
    <name type="scientific">Nocardia salmonicida</name>
    <dbReference type="NCBI Taxonomy" id="53431"/>
    <lineage>
        <taxon>Bacteria</taxon>
        <taxon>Bacillati</taxon>
        <taxon>Actinomycetota</taxon>
        <taxon>Actinomycetes</taxon>
        <taxon>Mycobacteriales</taxon>
        <taxon>Nocardiaceae</taxon>
        <taxon>Nocardia</taxon>
    </lineage>
</organism>
<proteinExistence type="predicted"/>
<sequence length="236" mass="26334">MIRIVGVVLSAVLIMLVALVSSRRRRFVGTTTSSPAVGVTAPTTRPSPPRLAVELVPKTRWGADLRSELSAREWKRLRGIVCEAAGNRCEICDGVGRRAPDCNEVWEYDDQQQIQRLVRLEALCGDCHAVKHIGREYAGDRGEQARSHLAEVNGWTPTQTDLYLEEQFEQWRVRSEKEWTVDLSALSQYGPPLPPSTRRKRCASCAELFPPDQLTAVEAKRLLCEDCSKDESAGSS</sequence>
<evidence type="ECO:0008006" key="3">
    <source>
        <dbReference type="Google" id="ProtNLM"/>
    </source>
</evidence>